<dbReference type="Gene3D" id="1.20.1290.10">
    <property type="entry name" value="AhpD-like"/>
    <property type="match status" value="1"/>
</dbReference>
<dbReference type="Ensembl" id="ENSHBUT00000019062.1">
    <property type="protein sequence ID" value="ENSHBUP00000011781.1"/>
    <property type="gene ID" value="ENSHBUG00000013443.1"/>
</dbReference>
<organism evidence="7 8">
    <name type="scientific">Haplochromis burtoni</name>
    <name type="common">Burton's mouthbrooder</name>
    <name type="synonym">Chromis burtoni</name>
    <dbReference type="NCBI Taxonomy" id="8153"/>
    <lineage>
        <taxon>Eukaryota</taxon>
        <taxon>Metazoa</taxon>
        <taxon>Chordata</taxon>
        <taxon>Craniata</taxon>
        <taxon>Vertebrata</taxon>
        <taxon>Euteleostomi</taxon>
        <taxon>Actinopterygii</taxon>
        <taxon>Neopterygii</taxon>
        <taxon>Teleostei</taxon>
        <taxon>Neoteleostei</taxon>
        <taxon>Acanthomorphata</taxon>
        <taxon>Ovalentaria</taxon>
        <taxon>Cichlomorphae</taxon>
        <taxon>Cichliformes</taxon>
        <taxon>Cichlidae</taxon>
        <taxon>African cichlids</taxon>
        <taxon>Pseudocrenilabrinae</taxon>
        <taxon>Haplochromini</taxon>
        <taxon>Haplochromis</taxon>
    </lineage>
</organism>
<dbReference type="GO" id="GO:0070728">
    <property type="term" value="F:L-leucine binding"/>
    <property type="evidence" value="ECO:0007669"/>
    <property type="project" value="TreeGrafter"/>
</dbReference>
<dbReference type="OMA" id="CDQVTQV"/>
<dbReference type="FunFam" id="1.20.1290.10:FF:000001">
    <property type="entry name" value="Sestrin 1"/>
    <property type="match status" value="1"/>
</dbReference>
<evidence type="ECO:0000256" key="2">
    <source>
        <dbReference type="ARBA" id="ARBA00008350"/>
    </source>
</evidence>
<dbReference type="PANTHER" id="PTHR12474">
    <property type="entry name" value="P53 REGULATED PA26 NUCLEAR PROTEIN SESTRIN"/>
    <property type="match status" value="1"/>
</dbReference>
<sequence>MRLVAECVDHASPDLFTECMSERGAHSAATADCRSLCLVPSARRNKEEATGIKITCFRLFYVAETTQVQREREMRHAVAPAENVENHSFAVTGLFKICTHCERLGKKDLGIRIPRPLGNGPSRFIPEKEILQISKVDSRTQSIFEDAFAALGRLDNISLVMGFHPQYLESFLRTQHYLLQMDGPLPLHYRHYIGIMAAARHQCSYLVNLHVNDFLQVGGDPKWLNGLFEAPQKLQQLGELNKILAHRPWLLTKEHIEGLLKAEEHSWSLAELIHAVVLLTHYHSLASFTFGCGITPEIHCDGGHTFRPPSLSQYCVCDIANGNGHANHHDDLLGNQDMCGEVEVLMERMKQLQECRDDEEASQEEMATRFEREKTESMLVVTSEDEESAPPRDISRHFEDPSYGYKDFSRRGEQVPTFRAQDYSWEDHGFSLVNRLYPDVGQMLDEKFHMVYNLTYNTMATHKDVDTSMLRRAIWNYIHCMFGIRYDDYDYGEINQLLDRSFKIYIKTIVCSPEKTTKRMYESFWRQFQHSEKVHVNLLLMEARMQAELLYALRAITRYMT</sequence>
<dbReference type="InterPro" id="IPR006730">
    <property type="entry name" value="Sestrin"/>
</dbReference>
<comment type="similarity">
    <text evidence="2">Belongs to the sestrin family.</text>
</comment>
<name>A0A3Q3C243_HAPBU</name>
<dbReference type="AlphaFoldDB" id="A0A3Q3C243"/>
<evidence type="ECO:0000313" key="8">
    <source>
        <dbReference type="Proteomes" id="UP000264840"/>
    </source>
</evidence>
<dbReference type="Proteomes" id="UP000264840">
    <property type="component" value="Unplaced"/>
</dbReference>
<dbReference type="GO" id="GO:1990253">
    <property type="term" value="P:cellular response to leucine starvation"/>
    <property type="evidence" value="ECO:0007669"/>
    <property type="project" value="TreeGrafter"/>
</dbReference>
<comment type="subcellular location">
    <subcellularLocation>
        <location evidence="1">Cytoplasm</location>
    </subcellularLocation>
</comment>
<dbReference type="GeneTree" id="ENSGT00950000183168"/>
<evidence type="ECO:0000256" key="3">
    <source>
        <dbReference type="ARBA" id="ARBA00022490"/>
    </source>
</evidence>
<dbReference type="InterPro" id="IPR029032">
    <property type="entry name" value="AhpD-like"/>
</dbReference>
<evidence type="ECO:0000313" key="7">
    <source>
        <dbReference type="Ensembl" id="ENSHBUP00000011781.1"/>
    </source>
</evidence>
<comment type="catalytic activity">
    <reaction evidence="5">
        <text>a hydroperoxide + L-cysteinyl-[protein] = S-hydroxy-L-cysteinyl-[protein] + an alcohol</text>
        <dbReference type="Rhea" id="RHEA:67124"/>
        <dbReference type="Rhea" id="RHEA-COMP:10131"/>
        <dbReference type="Rhea" id="RHEA-COMP:17193"/>
        <dbReference type="ChEBI" id="CHEBI:29950"/>
        <dbReference type="ChEBI" id="CHEBI:30879"/>
        <dbReference type="ChEBI" id="CHEBI:35924"/>
        <dbReference type="ChEBI" id="CHEBI:61973"/>
    </reaction>
    <physiologicalReaction direction="left-to-right" evidence="5">
        <dbReference type="Rhea" id="RHEA:67125"/>
    </physiologicalReaction>
</comment>
<evidence type="ECO:0000256" key="1">
    <source>
        <dbReference type="ARBA" id="ARBA00004496"/>
    </source>
</evidence>
<dbReference type="GO" id="GO:1904262">
    <property type="term" value="P:negative regulation of TORC1 signaling"/>
    <property type="evidence" value="ECO:0007669"/>
    <property type="project" value="TreeGrafter"/>
</dbReference>
<dbReference type="SUPFAM" id="SSF69118">
    <property type="entry name" value="AhpD-like"/>
    <property type="match status" value="1"/>
</dbReference>
<dbReference type="GO" id="GO:0016239">
    <property type="term" value="P:positive regulation of macroautophagy"/>
    <property type="evidence" value="ECO:0007669"/>
    <property type="project" value="TreeGrafter"/>
</dbReference>
<keyword evidence="8" id="KW-1185">Reference proteome</keyword>
<dbReference type="GO" id="GO:0005634">
    <property type="term" value="C:nucleus"/>
    <property type="evidence" value="ECO:0007669"/>
    <property type="project" value="InterPro"/>
</dbReference>
<reference evidence="7" key="2">
    <citation type="submission" date="2025-09" db="UniProtKB">
        <authorList>
            <consortium name="Ensembl"/>
        </authorList>
    </citation>
    <scope>IDENTIFICATION</scope>
</reference>
<dbReference type="GO" id="GO:1901031">
    <property type="term" value="P:regulation of response to reactive oxygen species"/>
    <property type="evidence" value="ECO:0007669"/>
    <property type="project" value="InterPro"/>
</dbReference>
<keyword evidence="3" id="KW-0963">Cytoplasm</keyword>
<protein>
    <submittedName>
        <fullName evidence="7">Sestrin 1</fullName>
    </submittedName>
</protein>
<proteinExistence type="inferred from homology"/>
<dbReference type="STRING" id="8153.ENSHBUP00000011781"/>
<dbReference type="Pfam" id="PF04636">
    <property type="entry name" value="PA26"/>
    <property type="match status" value="1"/>
</dbReference>
<feature type="region of interest" description="Disordered" evidence="6">
    <location>
        <begin position="375"/>
        <end position="396"/>
    </location>
</feature>
<dbReference type="GO" id="GO:0005737">
    <property type="term" value="C:cytoplasm"/>
    <property type="evidence" value="ECO:0007669"/>
    <property type="project" value="UniProtKB-SubCell"/>
</dbReference>
<reference evidence="7" key="1">
    <citation type="submission" date="2025-08" db="UniProtKB">
        <authorList>
            <consortium name="Ensembl"/>
        </authorList>
    </citation>
    <scope>IDENTIFICATION</scope>
</reference>
<keyword evidence="4" id="KW-0560">Oxidoreductase</keyword>
<evidence type="ECO:0000256" key="4">
    <source>
        <dbReference type="ARBA" id="ARBA00023002"/>
    </source>
</evidence>
<evidence type="ECO:0000256" key="5">
    <source>
        <dbReference type="ARBA" id="ARBA00049242"/>
    </source>
</evidence>
<dbReference type="GO" id="GO:0007368">
    <property type="term" value="P:determination of left/right symmetry"/>
    <property type="evidence" value="ECO:0007669"/>
    <property type="project" value="Ensembl"/>
</dbReference>
<dbReference type="GO" id="GO:0016684">
    <property type="term" value="F:oxidoreductase activity, acting on peroxide as acceptor"/>
    <property type="evidence" value="ECO:0007669"/>
    <property type="project" value="TreeGrafter"/>
</dbReference>
<accession>A0A3Q3C243</accession>
<evidence type="ECO:0000256" key="6">
    <source>
        <dbReference type="SAM" id="MobiDB-lite"/>
    </source>
</evidence>
<dbReference type="PANTHER" id="PTHR12474:SF3">
    <property type="entry name" value="SESTRIN-1"/>
    <property type="match status" value="1"/>
</dbReference>
<dbReference type="GO" id="GO:0071233">
    <property type="term" value="P:cellular response to L-leucine"/>
    <property type="evidence" value="ECO:0007669"/>
    <property type="project" value="TreeGrafter"/>
</dbReference>